<dbReference type="GO" id="GO:0005524">
    <property type="term" value="F:ATP binding"/>
    <property type="evidence" value="ECO:0007669"/>
    <property type="project" value="InterPro"/>
</dbReference>
<evidence type="ECO:0000313" key="2">
    <source>
        <dbReference type="EMBL" id="KIL61790.1"/>
    </source>
</evidence>
<accession>A0A0C2SFD3</accession>
<feature type="domain" description="Phosphoribulokinase/uridine kinase" evidence="1">
    <location>
        <begin position="26"/>
        <end position="153"/>
    </location>
</feature>
<gene>
    <name evidence="2" type="ORF">M378DRAFT_166421</name>
</gene>
<evidence type="ECO:0000313" key="3">
    <source>
        <dbReference type="Proteomes" id="UP000054549"/>
    </source>
</evidence>
<dbReference type="Proteomes" id="UP000054549">
    <property type="component" value="Unassembled WGS sequence"/>
</dbReference>
<organism evidence="2 3">
    <name type="scientific">Amanita muscaria (strain Koide BX008)</name>
    <dbReference type="NCBI Taxonomy" id="946122"/>
    <lineage>
        <taxon>Eukaryota</taxon>
        <taxon>Fungi</taxon>
        <taxon>Dikarya</taxon>
        <taxon>Basidiomycota</taxon>
        <taxon>Agaricomycotina</taxon>
        <taxon>Agaricomycetes</taxon>
        <taxon>Agaricomycetidae</taxon>
        <taxon>Agaricales</taxon>
        <taxon>Pluteineae</taxon>
        <taxon>Amanitaceae</taxon>
        <taxon>Amanita</taxon>
    </lineage>
</organism>
<dbReference type="InParanoid" id="A0A0C2SFD3"/>
<name>A0A0C2SFD3_AMAMK</name>
<reference evidence="2 3" key="1">
    <citation type="submission" date="2014-04" db="EMBL/GenBank/DDBJ databases">
        <title>Evolutionary Origins and Diversification of the Mycorrhizal Mutualists.</title>
        <authorList>
            <consortium name="DOE Joint Genome Institute"/>
            <consortium name="Mycorrhizal Genomics Consortium"/>
            <person name="Kohler A."/>
            <person name="Kuo A."/>
            <person name="Nagy L.G."/>
            <person name="Floudas D."/>
            <person name="Copeland A."/>
            <person name="Barry K.W."/>
            <person name="Cichocki N."/>
            <person name="Veneault-Fourrey C."/>
            <person name="LaButti K."/>
            <person name="Lindquist E.A."/>
            <person name="Lipzen A."/>
            <person name="Lundell T."/>
            <person name="Morin E."/>
            <person name="Murat C."/>
            <person name="Riley R."/>
            <person name="Ohm R."/>
            <person name="Sun H."/>
            <person name="Tunlid A."/>
            <person name="Henrissat B."/>
            <person name="Grigoriev I.V."/>
            <person name="Hibbett D.S."/>
            <person name="Martin F."/>
        </authorList>
    </citation>
    <scope>NUCLEOTIDE SEQUENCE [LARGE SCALE GENOMIC DNA]</scope>
    <source>
        <strain evidence="2 3">Koide BX008</strain>
    </source>
</reference>
<proteinExistence type="predicted"/>
<dbReference type="InterPro" id="IPR006083">
    <property type="entry name" value="PRK/URK"/>
</dbReference>
<dbReference type="STRING" id="946122.A0A0C2SFD3"/>
<dbReference type="EMBL" id="KN818279">
    <property type="protein sequence ID" value="KIL61790.1"/>
    <property type="molecule type" value="Genomic_DNA"/>
</dbReference>
<sequence length="238" mass="26962">MEKDANDLAHIAVRLLEKTDQNRRLLIGISGIPASGKSTFAALLTERINRLLKTSHNADANQHLKPSLGWHLTRAQLDVMPDPKLAHDRRGAHWTFDSEGYVAFVRLLKEEILSSKPVIMGPSFDHAMKDPGPNTVFVQSFHRIVIIEGLYTFLSIDPWKEAGLLLDERWLFQIELEEATRRLVKRHVITGVAKDMKEAIWRAEENDMPNGRFLLANSLEPTRIISSKDDIPFPGVSN</sequence>
<dbReference type="GO" id="GO:0016301">
    <property type="term" value="F:kinase activity"/>
    <property type="evidence" value="ECO:0007669"/>
    <property type="project" value="InterPro"/>
</dbReference>
<dbReference type="SUPFAM" id="SSF52540">
    <property type="entry name" value="P-loop containing nucleoside triphosphate hydrolases"/>
    <property type="match status" value="1"/>
</dbReference>
<dbReference type="InterPro" id="IPR027417">
    <property type="entry name" value="P-loop_NTPase"/>
</dbReference>
<protein>
    <recommendedName>
        <fullName evidence="1">Phosphoribulokinase/uridine kinase domain-containing protein</fullName>
    </recommendedName>
</protein>
<dbReference type="FunCoup" id="A0A0C2SFD3">
    <property type="interactions" value="232"/>
</dbReference>
<dbReference type="AlphaFoldDB" id="A0A0C2SFD3"/>
<dbReference type="Gene3D" id="3.40.50.300">
    <property type="entry name" value="P-loop containing nucleotide triphosphate hydrolases"/>
    <property type="match status" value="2"/>
</dbReference>
<keyword evidence="3" id="KW-1185">Reference proteome</keyword>
<dbReference type="PANTHER" id="PTHR10285">
    <property type="entry name" value="URIDINE KINASE"/>
    <property type="match status" value="1"/>
</dbReference>
<dbReference type="OrthoDB" id="6362633at2759"/>
<evidence type="ECO:0000259" key="1">
    <source>
        <dbReference type="Pfam" id="PF00485"/>
    </source>
</evidence>
<dbReference type="HOGENOM" id="CLU_067202_1_1_1"/>
<dbReference type="Pfam" id="PF00485">
    <property type="entry name" value="PRK"/>
    <property type="match status" value="1"/>
</dbReference>